<keyword evidence="4" id="KW-1185">Reference proteome</keyword>
<dbReference type="Pfam" id="PF18891">
    <property type="entry name" value="FANCL_d3"/>
    <property type="match status" value="1"/>
</dbReference>
<evidence type="ECO:0000259" key="1">
    <source>
        <dbReference type="Pfam" id="PF11793"/>
    </source>
</evidence>
<evidence type="ECO:0000313" key="4">
    <source>
        <dbReference type="Proteomes" id="UP001627154"/>
    </source>
</evidence>
<sequence length="392" mass="45154">MEDFKEIYKNFPELIYINESPSTWKGILTAVNRHKNCDIKIKVKLVAPSFPALEDVTIFFGKNLANLFGTSFKNQIDSILKRSESLSKFLGELIAVIEQLLCDQSNREINFNCETDSRDKLLKELKFVLSERSEVEISASKNLSRIKLSMNEISLVIQPCVSSLGQNTWKIISSDLPELPGFNVCDRKSLTLKEIRNSFQKQVITLEDVWEQLRKIDNYCWVTDPIDPKPYHLYRRINLSPTLSFILTLNPLDPTGYPNIKFLGAKKEVEKYRDMIQDEDAIDKWELEDSVYENLLTLLNIDEFPVKPKQAEENEEGGMVGDEECCICFSKEIEENELPNEVCNNYRCRKNFHSTCLFQWLQELVSNKIVFNQIFGPCPNCGDEVSCNVPAS</sequence>
<dbReference type="PANTHER" id="PTHR13206">
    <property type="entry name" value="UBIQUITIN LIGASE PROTEIN PHF9 FANCONI ANEMIA GROUP L PROTEIN"/>
    <property type="match status" value="1"/>
</dbReference>
<dbReference type="InterPro" id="IPR026848">
    <property type="entry name" value="Fancl"/>
</dbReference>
<feature type="domain" description="FANCL UBC-like" evidence="2">
    <location>
        <begin position="209"/>
        <end position="306"/>
    </location>
</feature>
<dbReference type="PANTHER" id="PTHR13206:SF0">
    <property type="entry name" value="E3 UBIQUITIN-PROTEIN LIGASE FANCL"/>
    <property type="match status" value="1"/>
</dbReference>
<dbReference type="Gene3D" id="3.30.40.10">
    <property type="entry name" value="Zinc/RING finger domain, C3HC4 (zinc finger)"/>
    <property type="match status" value="1"/>
</dbReference>
<dbReference type="SUPFAM" id="SSF57850">
    <property type="entry name" value="RING/U-box"/>
    <property type="match status" value="1"/>
</dbReference>
<accession>A0ABD2WK20</accession>
<dbReference type="Pfam" id="PF11793">
    <property type="entry name" value="FANCL_C"/>
    <property type="match status" value="1"/>
</dbReference>
<dbReference type="Gene3D" id="3.10.110.20">
    <property type="entry name" value="RWD domain-like"/>
    <property type="match status" value="1"/>
</dbReference>
<proteinExistence type="predicted"/>
<dbReference type="SMART" id="SM01197">
    <property type="entry name" value="FANCL_C"/>
    <property type="match status" value="1"/>
</dbReference>
<reference evidence="3 4" key="1">
    <citation type="journal article" date="2024" name="bioRxiv">
        <title>A reference genome for Trichogramma kaykai: A tiny desert-dwelling parasitoid wasp with competing sex-ratio distorters.</title>
        <authorList>
            <person name="Culotta J."/>
            <person name="Lindsey A.R."/>
        </authorList>
    </citation>
    <scope>NUCLEOTIDE SEQUENCE [LARGE SCALE GENOMIC DNA]</scope>
    <source>
        <strain evidence="3 4">KSX58</strain>
    </source>
</reference>
<dbReference type="InterPro" id="IPR043003">
    <property type="entry name" value="FANCL_d3_sf"/>
</dbReference>
<name>A0ABD2WK20_9HYME</name>
<evidence type="ECO:0008006" key="5">
    <source>
        <dbReference type="Google" id="ProtNLM"/>
    </source>
</evidence>
<evidence type="ECO:0000313" key="3">
    <source>
        <dbReference type="EMBL" id="KAL3393152.1"/>
    </source>
</evidence>
<dbReference type="EMBL" id="JBJJXI010000100">
    <property type="protein sequence ID" value="KAL3393152.1"/>
    <property type="molecule type" value="Genomic_DNA"/>
</dbReference>
<dbReference type="AlphaFoldDB" id="A0ABD2WK20"/>
<protein>
    <recommendedName>
        <fullName evidence="5">RING-type domain-containing protein</fullName>
    </recommendedName>
</protein>
<dbReference type="CDD" id="cd23832">
    <property type="entry name" value="DRWD-C_FANCL"/>
    <property type="match status" value="1"/>
</dbReference>
<dbReference type="InterPro" id="IPR013083">
    <property type="entry name" value="Znf_RING/FYVE/PHD"/>
</dbReference>
<evidence type="ECO:0000259" key="2">
    <source>
        <dbReference type="Pfam" id="PF18891"/>
    </source>
</evidence>
<dbReference type="InterPro" id="IPR026850">
    <property type="entry name" value="FANCL_C"/>
</dbReference>
<feature type="domain" description="FANCL C-terminal" evidence="1">
    <location>
        <begin position="324"/>
        <end position="387"/>
    </location>
</feature>
<organism evidence="3 4">
    <name type="scientific">Trichogramma kaykai</name>
    <dbReference type="NCBI Taxonomy" id="54128"/>
    <lineage>
        <taxon>Eukaryota</taxon>
        <taxon>Metazoa</taxon>
        <taxon>Ecdysozoa</taxon>
        <taxon>Arthropoda</taxon>
        <taxon>Hexapoda</taxon>
        <taxon>Insecta</taxon>
        <taxon>Pterygota</taxon>
        <taxon>Neoptera</taxon>
        <taxon>Endopterygota</taxon>
        <taxon>Hymenoptera</taxon>
        <taxon>Apocrita</taxon>
        <taxon>Proctotrupomorpha</taxon>
        <taxon>Chalcidoidea</taxon>
        <taxon>Trichogrammatidae</taxon>
        <taxon>Trichogramma</taxon>
    </lineage>
</organism>
<gene>
    <name evidence="3" type="ORF">TKK_012407</name>
</gene>
<dbReference type="InterPro" id="IPR044037">
    <property type="entry name" value="FANCL_d3"/>
</dbReference>
<comment type="caution">
    <text evidence="3">The sequence shown here is derived from an EMBL/GenBank/DDBJ whole genome shotgun (WGS) entry which is preliminary data.</text>
</comment>
<dbReference type="Proteomes" id="UP001627154">
    <property type="component" value="Unassembled WGS sequence"/>
</dbReference>